<dbReference type="InterPro" id="IPR036188">
    <property type="entry name" value="FAD/NAD-bd_sf"/>
</dbReference>
<protein>
    <submittedName>
        <fullName evidence="2">NAD(P)/FAD-dependent oxidoreductase</fullName>
    </submittedName>
</protein>
<dbReference type="PRINTS" id="PR00469">
    <property type="entry name" value="PNDRDTASEII"/>
</dbReference>
<accession>A0AAV3UQT3</accession>
<sequence length="369" mass="40781">MTDSYNTIVIGGGQAGLATGYFLQKEGRDFIILDAGKRIGDVWRNRWDSLRLFTPARYSGLPGMPFPAPPHIFPTKDEMGDYLEAYAEYFELPVHLDVRVDHLTKEGERFLVNAGNRHFVAENVVVAMATHQIPTTPDFADELDPDIVQLHSSDYRNPSQLQDGGVLVVGAGNSGAEISLEAAHEHTTWLSGRDVGRIPFHIESVVGRHLGVPFVLRFLFHRVLTVDSPIGRKMRPKFISQGTILVRTKPADLAEAGIERVPRTVGVQDGLPTVGDDRVLEAANVIWATGYRSDFSWIDLPIFEGDEPVEPNHYRGIVADEPGVYFVGLLFLYAASSEILCGVGRDAKHVVEHIASRPPHGSRSSQIRT</sequence>
<comment type="caution">
    <text evidence="2">The sequence shown here is derived from an EMBL/GenBank/DDBJ whole genome shotgun (WGS) entry which is preliminary data.</text>
</comment>
<keyword evidence="3" id="KW-1185">Reference proteome</keyword>
<proteinExistence type="predicted"/>
<gene>
    <name evidence="2" type="ORF">GCM10025751_53900</name>
</gene>
<evidence type="ECO:0000256" key="1">
    <source>
        <dbReference type="ARBA" id="ARBA00023002"/>
    </source>
</evidence>
<dbReference type="GO" id="GO:0004497">
    <property type="term" value="F:monooxygenase activity"/>
    <property type="evidence" value="ECO:0007669"/>
    <property type="project" value="TreeGrafter"/>
</dbReference>
<dbReference type="EMBL" id="BAABKX010000030">
    <property type="protein sequence ID" value="GAA5064378.1"/>
    <property type="molecule type" value="Genomic_DNA"/>
</dbReference>
<organism evidence="2 3">
    <name type="scientific">Haladaptatus pallidirubidus</name>
    <dbReference type="NCBI Taxonomy" id="1008152"/>
    <lineage>
        <taxon>Archaea</taxon>
        <taxon>Methanobacteriati</taxon>
        <taxon>Methanobacteriota</taxon>
        <taxon>Stenosarchaea group</taxon>
        <taxon>Halobacteria</taxon>
        <taxon>Halobacteriales</taxon>
        <taxon>Haladaptataceae</taxon>
        <taxon>Haladaptatus</taxon>
    </lineage>
</organism>
<dbReference type="PANTHER" id="PTHR43539:SF78">
    <property type="entry name" value="FLAVIN-CONTAINING MONOOXYGENASE"/>
    <property type="match status" value="1"/>
</dbReference>
<evidence type="ECO:0000313" key="2">
    <source>
        <dbReference type="EMBL" id="GAA5064378.1"/>
    </source>
</evidence>
<dbReference type="GeneID" id="68617590"/>
<dbReference type="PANTHER" id="PTHR43539">
    <property type="entry name" value="FLAVIN-BINDING MONOOXYGENASE-LIKE PROTEIN (AFU_ORTHOLOGUE AFUA_4G09220)"/>
    <property type="match status" value="1"/>
</dbReference>
<dbReference type="GO" id="GO:0050660">
    <property type="term" value="F:flavin adenine dinucleotide binding"/>
    <property type="evidence" value="ECO:0007669"/>
    <property type="project" value="TreeGrafter"/>
</dbReference>
<dbReference type="SUPFAM" id="SSF51905">
    <property type="entry name" value="FAD/NAD(P)-binding domain"/>
    <property type="match status" value="2"/>
</dbReference>
<dbReference type="Proteomes" id="UP001501729">
    <property type="component" value="Unassembled WGS sequence"/>
</dbReference>
<dbReference type="InterPro" id="IPR050982">
    <property type="entry name" value="Auxin_biosynth/cation_transpt"/>
</dbReference>
<dbReference type="AlphaFoldDB" id="A0AAV3UQT3"/>
<dbReference type="Pfam" id="PF13738">
    <property type="entry name" value="Pyr_redox_3"/>
    <property type="match status" value="1"/>
</dbReference>
<dbReference type="RefSeq" id="WP_227778856.1">
    <property type="nucleotide sequence ID" value="NZ_BAABKX010000030.1"/>
</dbReference>
<name>A0AAV3UQT3_9EURY</name>
<keyword evidence="1" id="KW-0560">Oxidoreductase</keyword>
<dbReference type="Gene3D" id="3.50.50.60">
    <property type="entry name" value="FAD/NAD(P)-binding domain"/>
    <property type="match status" value="1"/>
</dbReference>
<reference evidence="2 3" key="1">
    <citation type="journal article" date="2019" name="Int. J. Syst. Evol. Microbiol.">
        <title>The Global Catalogue of Microorganisms (GCM) 10K type strain sequencing project: providing services to taxonomists for standard genome sequencing and annotation.</title>
        <authorList>
            <consortium name="The Broad Institute Genomics Platform"/>
            <consortium name="The Broad Institute Genome Sequencing Center for Infectious Disease"/>
            <person name="Wu L."/>
            <person name="Ma J."/>
        </authorList>
    </citation>
    <scope>NUCLEOTIDE SEQUENCE [LARGE SCALE GENOMIC DNA]</scope>
    <source>
        <strain evidence="2 3">JCM 17504</strain>
    </source>
</reference>
<evidence type="ECO:0000313" key="3">
    <source>
        <dbReference type="Proteomes" id="UP001501729"/>
    </source>
</evidence>